<dbReference type="OrthoDB" id="444197at2759"/>
<evidence type="ECO:0000313" key="3">
    <source>
        <dbReference type="EMBL" id="CAE7265134.1"/>
    </source>
</evidence>
<evidence type="ECO:0000313" key="4">
    <source>
        <dbReference type="Proteomes" id="UP000604046"/>
    </source>
</evidence>
<feature type="transmembrane region" description="Helical" evidence="2">
    <location>
        <begin position="320"/>
        <end position="344"/>
    </location>
</feature>
<keyword evidence="2" id="KW-0812">Transmembrane</keyword>
<reference evidence="3" key="1">
    <citation type="submission" date="2021-02" db="EMBL/GenBank/DDBJ databases">
        <authorList>
            <person name="Dougan E. K."/>
            <person name="Rhodes N."/>
            <person name="Thang M."/>
            <person name="Chan C."/>
        </authorList>
    </citation>
    <scope>NUCLEOTIDE SEQUENCE</scope>
</reference>
<feature type="compositionally biased region" description="Basic and acidic residues" evidence="1">
    <location>
        <begin position="23"/>
        <end position="44"/>
    </location>
</feature>
<feature type="transmembrane region" description="Helical" evidence="2">
    <location>
        <begin position="398"/>
        <end position="419"/>
    </location>
</feature>
<protein>
    <submittedName>
        <fullName evidence="3">CPX1 protein</fullName>
    </submittedName>
</protein>
<sequence>MAMKPEMLSLVPGPRPPPIQLPTERRDESEKSSPEHSQEPRGGERHWRLLDVNLIIIGSGPQAERLLQRRLRAGGRACLLWTRVPPESSPSVTVSHDQVPFKQETFTWLPPPRTREGSCPEILRLQRRFGSADYGFMRAGPEVVALSEGEHYELVLEGRSCVGVRVLRAGAVSWQLSGAVLPVGPWDGQCPQSQPSSREAWELTIDVGVQQEEAKPQMYIDGGGPLVTAVSAAYFVLVHVCTYIFLNMHESHVLPEDVDWWWQLPRTMTVTGQLWSQQLADGLLGYPIRRSVAVIMILAGALVWSFFEFAFLLQRSGWRLQYFVMTCIGFEMSSVTQLLLCLCVKRCGRISPWLMNRAQDTKRQALWTAFLWLMNMLLLFAQWIIIMVYVFLDSVSTILAAFFLSLSTSASELLAVALMENVYTKLVWPRAGNEPRIVQGDHHAPLTFLIGWAHAIAEGSRLVSILCGAIRSPSWRWQWLGSLLIMMLNNLVFRHGYHVSVVAWAFPRGVRWLRPGCCSMIHRHARVACGYYRFLPAWSYVLWRVLWLKSEPLFNTHSLVLLVVLFLGELTEDAIVLCRLLPLDPWRVRIQHLYEPLHPFHPKQAMCKDHRGVDAQLPPLRLHGTRPMTRFLYTTLMHITSCIILVLMWLPLGAGFTLAVCPAPIPPSLRLADAVVWSQPWTCS</sequence>
<evidence type="ECO:0000256" key="2">
    <source>
        <dbReference type="SAM" id="Phobius"/>
    </source>
</evidence>
<feature type="transmembrane region" description="Helical" evidence="2">
    <location>
        <begin position="226"/>
        <end position="246"/>
    </location>
</feature>
<accession>A0A812MHU0</accession>
<dbReference type="EMBL" id="CAJNDS010001557">
    <property type="protein sequence ID" value="CAE7265134.1"/>
    <property type="molecule type" value="Genomic_DNA"/>
</dbReference>
<keyword evidence="2" id="KW-1133">Transmembrane helix</keyword>
<feature type="transmembrane region" description="Helical" evidence="2">
    <location>
        <begin position="292"/>
        <end position="314"/>
    </location>
</feature>
<keyword evidence="4" id="KW-1185">Reference proteome</keyword>
<dbReference type="Proteomes" id="UP000604046">
    <property type="component" value="Unassembled WGS sequence"/>
</dbReference>
<name>A0A812MHU0_9DINO</name>
<gene>
    <name evidence="3" type="primary">CPX1</name>
    <name evidence="3" type="ORF">SNAT2548_LOCUS13991</name>
</gene>
<proteinExistence type="predicted"/>
<dbReference type="AlphaFoldDB" id="A0A812MHU0"/>
<feature type="transmembrane region" description="Helical" evidence="2">
    <location>
        <begin position="631"/>
        <end position="650"/>
    </location>
</feature>
<organism evidence="3 4">
    <name type="scientific">Symbiodinium natans</name>
    <dbReference type="NCBI Taxonomy" id="878477"/>
    <lineage>
        <taxon>Eukaryota</taxon>
        <taxon>Sar</taxon>
        <taxon>Alveolata</taxon>
        <taxon>Dinophyceae</taxon>
        <taxon>Suessiales</taxon>
        <taxon>Symbiodiniaceae</taxon>
        <taxon>Symbiodinium</taxon>
    </lineage>
</organism>
<feature type="transmembrane region" description="Helical" evidence="2">
    <location>
        <begin position="365"/>
        <end position="392"/>
    </location>
</feature>
<feature type="region of interest" description="Disordered" evidence="1">
    <location>
        <begin position="1"/>
        <end position="44"/>
    </location>
</feature>
<keyword evidence="2" id="KW-0472">Membrane</keyword>
<evidence type="ECO:0000256" key="1">
    <source>
        <dbReference type="SAM" id="MobiDB-lite"/>
    </source>
</evidence>
<comment type="caution">
    <text evidence="3">The sequence shown here is derived from an EMBL/GenBank/DDBJ whole genome shotgun (WGS) entry which is preliminary data.</text>
</comment>